<organism evidence="2 3">
    <name type="scientific">Sorghum bicolor</name>
    <name type="common">Sorghum</name>
    <name type="synonym">Sorghum vulgare</name>
    <dbReference type="NCBI Taxonomy" id="4558"/>
    <lineage>
        <taxon>Eukaryota</taxon>
        <taxon>Viridiplantae</taxon>
        <taxon>Streptophyta</taxon>
        <taxon>Embryophyta</taxon>
        <taxon>Tracheophyta</taxon>
        <taxon>Spermatophyta</taxon>
        <taxon>Magnoliopsida</taxon>
        <taxon>Liliopsida</taxon>
        <taxon>Poales</taxon>
        <taxon>Poaceae</taxon>
        <taxon>PACMAD clade</taxon>
        <taxon>Panicoideae</taxon>
        <taxon>Andropogonodae</taxon>
        <taxon>Andropogoneae</taxon>
        <taxon>Sorghinae</taxon>
        <taxon>Sorghum</taxon>
    </lineage>
</organism>
<dbReference type="Gramene" id="OQU89736">
    <property type="protein sequence ID" value="OQU89736"/>
    <property type="gene ID" value="SORBI_3002G255500"/>
</dbReference>
<reference evidence="3" key="2">
    <citation type="journal article" date="2018" name="Plant J.">
        <title>The Sorghum bicolor reference genome: improved assembly, gene annotations, a transcriptome atlas, and signatures of genome organization.</title>
        <authorList>
            <person name="McCormick R.F."/>
            <person name="Truong S.K."/>
            <person name="Sreedasyam A."/>
            <person name="Jenkins J."/>
            <person name="Shu S."/>
            <person name="Sims D."/>
            <person name="Kennedy M."/>
            <person name="Amirebrahimi M."/>
            <person name="Weers B.D."/>
            <person name="McKinley B."/>
            <person name="Mattison A."/>
            <person name="Morishige D.T."/>
            <person name="Grimwood J."/>
            <person name="Schmutz J."/>
            <person name="Mullet J.E."/>
        </authorList>
    </citation>
    <scope>NUCLEOTIDE SEQUENCE [LARGE SCALE GENOMIC DNA]</scope>
    <source>
        <strain evidence="3">cv. BTx623</strain>
    </source>
</reference>
<protein>
    <submittedName>
        <fullName evidence="2">Uncharacterized protein</fullName>
    </submittedName>
</protein>
<feature type="region of interest" description="Disordered" evidence="1">
    <location>
        <begin position="96"/>
        <end position="120"/>
    </location>
</feature>
<reference evidence="2 3" key="1">
    <citation type="journal article" date="2009" name="Nature">
        <title>The Sorghum bicolor genome and the diversification of grasses.</title>
        <authorList>
            <person name="Paterson A.H."/>
            <person name="Bowers J.E."/>
            <person name="Bruggmann R."/>
            <person name="Dubchak I."/>
            <person name="Grimwood J."/>
            <person name="Gundlach H."/>
            <person name="Haberer G."/>
            <person name="Hellsten U."/>
            <person name="Mitros T."/>
            <person name="Poliakov A."/>
            <person name="Schmutz J."/>
            <person name="Spannagl M."/>
            <person name="Tang H."/>
            <person name="Wang X."/>
            <person name="Wicker T."/>
            <person name="Bharti A.K."/>
            <person name="Chapman J."/>
            <person name="Feltus F.A."/>
            <person name="Gowik U."/>
            <person name="Grigoriev I.V."/>
            <person name="Lyons E."/>
            <person name="Maher C.A."/>
            <person name="Martis M."/>
            <person name="Narechania A."/>
            <person name="Otillar R.P."/>
            <person name="Penning B.W."/>
            <person name="Salamov A.A."/>
            <person name="Wang Y."/>
            <person name="Zhang L."/>
            <person name="Carpita N.C."/>
            <person name="Freeling M."/>
            <person name="Gingle A.R."/>
            <person name="Hash C.T."/>
            <person name="Keller B."/>
            <person name="Klein P."/>
            <person name="Kresovich S."/>
            <person name="McCann M.C."/>
            <person name="Ming R."/>
            <person name="Peterson D.G."/>
            <person name="Mehboob-ur-Rahman"/>
            <person name="Ware D."/>
            <person name="Westhoff P."/>
            <person name="Mayer K.F."/>
            <person name="Messing J."/>
            <person name="Rokhsar D.S."/>
        </authorList>
    </citation>
    <scope>NUCLEOTIDE SEQUENCE [LARGE SCALE GENOMIC DNA]</scope>
    <source>
        <strain evidence="3">cv. BTx623</strain>
    </source>
</reference>
<feature type="compositionally biased region" description="Polar residues" evidence="1">
    <location>
        <begin position="893"/>
        <end position="905"/>
    </location>
</feature>
<proteinExistence type="predicted"/>
<feature type="compositionally biased region" description="Basic and acidic residues" evidence="1">
    <location>
        <begin position="919"/>
        <end position="931"/>
    </location>
</feature>
<evidence type="ECO:0000313" key="3">
    <source>
        <dbReference type="Proteomes" id="UP000000768"/>
    </source>
</evidence>
<sequence length="944" mass="101660">METDEKRHGGKEAVALSGGHLCHVCGYQYPNPHPSAKLRRSHRKHCGKALPAEAVAEAVAEVEEAVVGVGVGVGEREDGAGAGNAAGRMVLGTSGGLAGGEGGRQREEIGTSEANGGAAALRGSAGEVGISMEDKLIAAEHSSPTCTGAQGIATELSEDHLINCGSSENVFPEDTGAQIDASELSENGLVDCSSNSIEIVNEGSGTELLIACTNGSQNIVGHQVEREDSFDEYQDASPFLHQSDSEDGAAPSSVFSTEMNKLNAISAGSSVTTNVNSLETNGFLKDQFSGEPNVTDLCVDSIVGRNLEEGALRLSEHELNLKLGGPYEQAVNVDYTCADMVGKSDEASVHSEMIGCLNASSIQETCLVILEPESESTCSRKVEGFMEDRMHVLHTMPEASPRSEVVGSDNVQLETITNPSTNPMPGDLNVVCTDNTATDCSMEPPRQNWSVEDVPDGNQPVENSSKKTLRCPAAGFQDDLPVTKINDTPVTNVDDVEFTFEERPQTDTVEENLSIHKTNGFTKEEICNKQFDPEIPAEDQFSVSQKHDTLLMDQASSVKNPFNLDDDRNDDLFELPTESCFLEVPNAVESRQQVDSTSVMVDEPTVSNQTRMAEVQQCHNSTERILSASSASENEVVGPEDIPVSSSSELVNKSCLTDHGLQENGHTSGDIFVPSQAASVELSTMSMQDISALSEVEEIMQTEDASAKDMTAVRSIDCIEMNQAINTTENDTYAANVEEKKLIEGTAAGMNEVRQTDYVEEQTQASDTKELSAVQNIGNFEENKLTEDKDAKETNVRFNANDVGHKTQTPKEMAAAESTCSVEEKQQLNIMVGQDGSNNKLNEEIASTGAKLNSGRVRVPLKVLLAEASMENQVKKPSTKERVLSFRRRVTKDSNLSVKSGSPKSGSDDHHWSSPAKLPHKDVDKSSKEKKQPWMPFICCHSVR</sequence>
<accession>A0A1W0W5W2</accession>
<dbReference type="OMA" id="NMDSMWG"/>
<dbReference type="ExpressionAtlas" id="A0A1W0W5W2">
    <property type="expression patterns" value="baseline and differential"/>
</dbReference>
<feature type="region of interest" description="Disordered" evidence="1">
    <location>
        <begin position="626"/>
        <end position="645"/>
    </location>
</feature>
<dbReference type="PANTHER" id="PTHR35746:SF4">
    <property type="entry name" value="FK506-BINDING PROTEIN 2-1"/>
    <property type="match status" value="1"/>
</dbReference>
<dbReference type="EMBL" id="CM000761">
    <property type="protein sequence ID" value="OQU89736.1"/>
    <property type="molecule type" value="Genomic_DNA"/>
</dbReference>
<evidence type="ECO:0000313" key="2">
    <source>
        <dbReference type="EMBL" id="OQU89736.1"/>
    </source>
</evidence>
<dbReference type="PANTHER" id="PTHR35746">
    <property type="entry name" value="PENTATRICOPEPTIDE REPEAT (PPR) SUPERFAMILY PROTEIN"/>
    <property type="match status" value="1"/>
</dbReference>
<dbReference type="InParanoid" id="A0A1W0W5W2"/>
<dbReference type="AlphaFoldDB" id="A0A1W0W5W2"/>
<gene>
    <name evidence="2" type="ORF">SORBI_3002G255500</name>
</gene>
<dbReference type="Proteomes" id="UP000000768">
    <property type="component" value="Chromosome 2"/>
</dbReference>
<name>A0A1W0W5W2_SORBI</name>
<keyword evidence="3" id="KW-1185">Reference proteome</keyword>
<dbReference type="eggNOG" id="KOG4197">
    <property type="taxonomic scope" value="Eukaryota"/>
</dbReference>
<feature type="region of interest" description="Disordered" evidence="1">
    <location>
        <begin position="447"/>
        <end position="466"/>
    </location>
</feature>
<feature type="region of interest" description="Disordered" evidence="1">
    <location>
        <begin position="889"/>
        <end position="931"/>
    </location>
</feature>
<evidence type="ECO:0000256" key="1">
    <source>
        <dbReference type="SAM" id="MobiDB-lite"/>
    </source>
</evidence>